<gene>
    <name evidence="2" type="ORF">ACFSKQ_11590</name>
</gene>
<feature type="compositionally biased region" description="Basic and acidic residues" evidence="1">
    <location>
        <begin position="157"/>
        <end position="171"/>
    </location>
</feature>
<dbReference type="EMBL" id="JBHUIJ010000013">
    <property type="protein sequence ID" value="MFD2238102.1"/>
    <property type="molecule type" value="Genomic_DNA"/>
</dbReference>
<feature type="region of interest" description="Disordered" evidence="1">
    <location>
        <begin position="155"/>
        <end position="177"/>
    </location>
</feature>
<name>A0ABW5CN42_9HYPH</name>
<dbReference type="InterPro" id="IPR026002">
    <property type="entry name" value="ATC_hydrolase-like"/>
</dbReference>
<dbReference type="Pfam" id="PF14196">
    <property type="entry name" value="ATC_hydrolase"/>
    <property type="match status" value="1"/>
</dbReference>
<accession>A0ABW5CN42</accession>
<proteinExistence type="predicted"/>
<protein>
    <submittedName>
        <fullName evidence="2">L-2-amino-thiazoline-4-carboxylic acid hydrolase</fullName>
    </submittedName>
</protein>
<comment type="caution">
    <text evidence="2">The sequence shown here is derived from an EMBL/GenBank/DDBJ whole genome shotgun (WGS) entry which is preliminary data.</text>
</comment>
<evidence type="ECO:0000313" key="3">
    <source>
        <dbReference type="Proteomes" id="UP001597371"/>
    </source>
</evidence>
<dbReference type="Proteomes" id="UP001597371">
    <property type="component" value="Unassembled WGS sequence"/>
</dbReference>
<sequence>MTDLPMLERRRIEAQILKNVHETIAARSGVEEADAVIGQAVSRSAIEQGRGFAEALGREPDFEDFAAILPLWTKDDALRIETVETSAERLDFNVLRCRYAEMYREMGLGRIGHLLSCNRDGDFCIGYNPKMKMTRTQTIMGGASHCDFRYRMAGPDDGAHEDQSLQPEERPWPSTTG</sequence>
<reference evidence="3" key="1">
    <citation type="journal article" date="2019" name="Int. J. Syst. Evol. Microbiol.">
        <title>The Global Catalogue of Microorganisms (GCM) 10K type strain sequencing project: providing services to taxonomists for standard genome sequencing and annotation.</title>
        <authorList>
            <consortium name="The Broad Institute Genomics Platform"/>
            <consortium name="The Broad Institute Genome Sequencing Center for Infectious Disease"/>
            <person name="Wu L."/>
            <person name="Ma J."/>
        </authorList>
    </citation>
    <scope>NUCLEOTIDE SEQUENCE [LARGE SCALE GENOMIC DNA]</scope>
    <source>
        <strain evidence="3">ZS-35-S2</strain>
    </source>
</reference>
<evidence type="ECO:0000256" key="1">
    <source>
        <dbReference type="SAM" id="MobiDB-lite"/>
    </source>
</evidence>
<dbReference type="RefSeq" id="WP_209739094.1">
    <property type="nucleotide sequence ID" value="NZ_CP072611.1"/>
</dbReference>
<evidence type="ECO:0000313" key="2">
    <source>
        <dbReference type="EMBL" id="MFD2238102.1"/>
    </source>
</evidence>
<organism evidence="2 3">
    <name type="scientific">Aureimonas populi</name>
    <dbReference type="NCBI Taxonomy" id="1701758"/>
    <lineage>
        <taxon>Bacteria</taxon>
        <taxon>Pseudomonadati</taxon>
        <taxon>Pseudomonadota</taxon>
        <taxon>Alphaproteobacteria</taxon>
        <taxon>Hyphomicrobiales</taxon>
        <taxon>Aurantimonadaceae</taxon>
        <taxon>Aureimonas</taxon>
    </lineage>
</organism>
<dbReference type="GO" id="GO:0016787">
    <property type="term" value="F:hydrolase activity"/>
    <property type="evidence" value="ECO:0007669"/>
    <property type="project" value="UniProtKB-KW"/>
</dbReference>
<keyword evidence="2" id="KW-0378">Hydrolase</keyword>
<keyword evidence="3" id="KW-1185">Reference proteome</keyword>